<dbReference type="KEGG" id="cmic:caldi_05140"/>
<keyword evidence="3" id="KW-1185">Reference proteome</keyword>
<reference evidence="2" key="1">
    <citation type="submission" date="2022-03" db="EMBL/GenBank/DDBJ databases">
        <title>Complete genome sequence of Caldinitratiruptor microaerophilus.</title>
        <authorList>
            <person name="Mukaiyama R."/>
            <person name="Nishiyama T."/>
            <person name="Ueda K."/>
        </authorList>
    </citation>
    <scope>NUCLEOTIDE SEQUENCE</scope>
    <source>
        <strain evidence="2">JCM 16183</strain>
    </source>
</reference>
<dbReference type="Gene3D" id="3.40.50.1950">
    <property type="entry name" value="Flavin prenyltransferase-like"/>
    <property type="match status" value="1"/>
</dbReference>
<organism evidence="2 3">
    <name type="scientific">Caldinitratiruptor microaerophilus</name>
    <dbReference type="NCBI Taxonomy" id="671077"/>
    <lineage>
        <taxon>Bacteria</taxon>
        <taxon>Bacillati</taxon>
        <taxon>Bacillota</taxon>
        <taxon>Clostridia</taxon>
        <taxon>Eubacteriales</taxon>
        <taxon>Symbiobacteriaceae</taxon>
        <taxon>Caldinitratiruptor</taxon>
    </lineage>
</organism>
<evidence type="ECO:0000259" key="1">
    <source>
        <dbReference type="Pfam" id="PF02441"/>
    </source>
</evidence>
<protein>
    <submittedName>
        <fullName evidence="2">Dipicolinate synthase subunit B</fullName>
    </submittedName>
</protein>
<accession>A0AA35CJ48</accession>
<sequence length="198" mass="21312">MGILAGRRIGFAMAASHCNLARAVKAMEQVVAEGAEVIPIFSHNVQTTETRFGAPEDWLREVERITGRRPLTTIPEVEPFGPRKEVDCTVVCPCTGNTLAKLANAINDTPVCMAVKATLRNQRPVVLAITSNDILGINARNLGFLLAAKGFYFVPFGQDNPHAKPTSVDARIEEFLVPTIAAALEGRQLQPLLLGPAG</sequence>
<dbReference type="InterPro" id="IPR014214">
    <property type="entry name" value="Dipicolinic_acid_synth_B"/>
</dbReference>
<evidence type="ECO:0000313" key="3">
    <source>
        <dbReference type="Proteomes" id="UP001163687"/>
    </source>
</evidence>
<dbReference type="InterPro" id="IPR003382">
    <property type="entry name" value="Flavoprotein"/>
</dbReference>
<dbReference type="AlphaFoldDB" id="A0AA35CJ48"/>
<dbReference type="GO" id="GO:0003824">
    <property type="term" value="F:catalytic activity"/>
    <property type="evidence" value="ECO:0007669"/>
    <property type="project" value="InterPro"/>
</dbReference>
<feature type="domain" description="Flavoprotein" evidence="1">
    <location>
        <begin position="8"/>
        <end position="169"/>
    </location>
</feature>
<dbReference type="NCBIfam" id="NF006161">
    <property type="entry name" value="PRK08305.1"/>
    <property type="match status" value="1"/>
</dbReference>
<name>A0AA35CJ48_9FIRM</name>
<evidence type="ECO:0000313" key="2">
    <source>
        <dbReference type="EMBL" id="BDG59424.1"/>
    </source>
</evidence>
<dbReference type="Proteomes" id="UP001163687">
    <property type="component" value="Chromosome"/>
</dbReference>
<gene>
    <name evidence="2" type="primary">spoVFB</name>
    <name evidence="2" type="ORF">caldi_05140</name>
</gene>
<dbReference type="EMBL" id="AP025628">
    <property type="protein sequence ID" value="BDG59424.1"/>
    <property type="molecule type" value="Genomic_DNA"/>
</dbReference>
<dbReference type="InterPro" id="IPR036551">
    <property type="entry name" value="Flavin_trans-like"/>
</dbReference>
<proteinExistence type="predicted"/>
<dbReference type="Pfam" id="PF02441">
    <property type="entry name" value="Flavoprotein"/>
    <property type="match status" value="1"/>
</dbReference>
<dbReference type="SUPFAM" id="SSF52507">
    <property type="entry name" value="Homo-oligomeric flavin-containing Cys decarboxylases, HFCD"/>
    <property type="match status" value="1"/>
</dbReference>
<dbReference type="PIRSF" id="PIRSF001390">
    <property type="entry name" value="Dipicolinate_synth_subunit_B"/>
    <property type="match status" value="1"/>
</dbReference>
<dbReference type="RefSeq" id="WP_264843554.1">
    <property type="nucleotide sequence ID" value="NZ_AP025628.1"/>
</dbReference>
<dbReference type="NCBIfam" id="TIGR02852">
    <property type="entry name" value="spore_dpaB"/>
    <property type="match status" value="1"/>
</dbReference>